<dbReference type="InterPro" id="IPR041702">
    <property type="entry name" value="BchD/ChlD_VWA"/>
</dbReference>
<dbReference type="CDD" id="cd01451">
    <property type="entry name" value="vWA_Magnesium_chelatase"/>
    <property type="match status" value="1"/>
</dbReference>
<dbReference type="SMART" id="SM00327">
    <property type="entry name" value="VWA"/>
    <property type="match status" value="1"/>
</dbReference>
<dbReference type="NCBIfam" id="NF009943">
    <property type="entry name" value="PRK13406.1"/>
    <property type="match status" value="1"/>
</dbReference>
<keyword evidence="5" id="KW-1185">Reference proteome</keyword>
<dbReference type="PROSITE" id="PS50234">
    <property type="entry name" value="VWFA"/>
    <property type="match status" value="1"/>
</dbReference>
<proteinExistence type="inferred from homology"/>
<dbReference type="InterPro" id="IPR002035">
    <property type="entry name" value="VWF_A"/>
</dbReference>
<dbReference type="Gene3D" id="3.40.50.410">
    <property type="entry name" value="von Willebrand factor, type A domain"/>
    <property type="match status" value="1"/>
</dbReference>
<feature type="domain" description="VWFA" evidence="3">
    <location>
        <begin position="407"/>
        <end position="544"/>
    </location>
</feature>
<reference evidence="4 5" key="1">
    <citation type="submission" date="2019-03" db="EMBL/GenBank/DDBJ databases">
        <title>Genomic Encyclopedia of Type Strains, Phase IV (KMG-IV): sequencing the most valuable type-strain genomes for metagenomic binning, comparative biology and taxonomic classification.</title>
        <authorList>
            <person name="Goeker M."/>
        </authorList>
    </citation>
    <scope>NUCLEOTIDE SEQUENCE [LARGE SCALE GENOMIC DNA]</scope>
    <source>
        <strain evidence="4 5">DSM 19345</strain>
    </source>
</reference>
<dbReference type="InterPro" id="IPR041628">
    <property type="entry name" value="ChlI/MoxR_AAA_lid"/>
</dbReference>
<dbReference type="RefSeq" id="WP_132807740.1">
    <property type="nucleotide sequence ID" value="NZ_SMAK01000014.1"/>
</dbReference>
<dbReference type="Proteomes" id="UP000295678">
    <property type="component" value="Unassembled WGS sequence"/>
</dbReference>
<gene>
    <name evidence="4" type="ORF">EDC22_11422</name>
</gene>
<dbReference type="OrthoDB" id="9775079at2"/>
<feature type="region of interest" description="Disordered" evidence="2">
    <location>
        <begin position="260"/>
        <end position="297"/>
    </location>
</feature>
<evidence type="ECO:0000313" key="4">
    <source>
        <dbReference type="EMBL" id="TCT04928.1"/>
    </source>
</evidence>
<dbReference type="SUPFAM" id="SSF52540">
    <property type="entry name" value="P-loop containing nucleoside triphosphate hydrolases"/>
    <property type="match status" value="1"/>
</dbReference>
<dbReference type="PANTHER" id="PTHR43473">
    <property type="entry name" value="MAGNESIUM-CHELATASE SUBUNIT CHLD, CHLOROPLASTIC"/>
    <property type="match status" value="1"/>
</dbReference>
<feature type="region of interest" description="Disordered" evidence="2">
    <location>
        <begin position="323"/>
        <end position="358"/>
    </location>
</feature>
<dbReference type="Pfam" id="PF13519">
    <property type="entry name" value="VWA_2"/>
    <property type="match status" value="1"/>
</dbReference>
<evidence type="ECO:0000256" key="1">
    <source>
        <dbReference type="ARBA" id="ARBA00005799"/>
    </source>
</evidence>
<dbReference type="InterPro" id="IPR027417">
    <property type="entry name" value="P-loop_NTPase"/>
</dbReference>
<dbReference type="Pfam" id="PF17863">
    <property type="entry name" value="AAA_lid_2"/>
    <property type="match status" value="1"/>
</dbReference>
<dbReference type="InterPro" id="IPR036465">
    <property type="entry name" value="vWFA_dom_sf"/>
</dbReference>
<dbReference type="Gene3D" id="1.10.8.80">
    <property type="entry name" value="Magnesium chelatase subunit I, C-Terminal domain"/>
    <property type="match status" value="1"/>
</dbReference>
<dbReference type="PANTHER" id="PTHR43473:SF2">
    <property type="entry name" value="MAGNESIUM-CHELATASE SUBUNIT CHLD, CHLOROPLASTIC"/>
    <property type="match status" value="1"/>
</dbReference>
<protein>
    <submittedName>
        <fullName evidence="4">Protoporphyrin IX magnesium-chelatase</fullName>
    </submittedName>
</protein>
<evidence type="ECO:0000313" key="5">
    <source>
        <dbReference type="Proteomes" id="UP000295678"/>
    </source>
</evidence>
<dbReference type="AlphaFoldDB" id="A0A4V2UXV2"/>
<dbReference type="Gene3D" id="3.40.50.300">
    <property type="entry name" value="P-loop containing nucleotide triphosphate hydrolases"/>
    <property type="match status" value="1"/>
</dbReference>
<organism evidence="4 5">
    <name type="scientific">Tepidamorphus gemmatus</name>
    <dbReference type="NCBI Taxonomy" id="747076"/>
    <lineage>
        <taxon>Bacteria</taxon>
        <taxon>Pseudomonadati</taxon>
        <taxon>Pseudomonadota</taxon>
        <taxon>Alphaproteobacteria</taxon>
        <taxon>Hyphomicrobiales</taxon>
        <taxon>Tepidamorphaceae</taxon>
        <taxon>Tepidamorphus</taxon>
    </lineage>
</organism>
<name>A0A4V2UXV2_9HYPH</name>
<sequence>MTGSGPSPHDWPDAVLAAGLLAVAGPALGGAVVRAAHGPARERWNDILAALMPPAAPIRRVPLHIDDERLIGGIDLVASLAVGRPVAERGLLAAADGGLLILPMAERADPATVARIGQALDSGSVTLARDGLCRRWPARFAVVAFDEGIGEDETVAEPLRERLGLWLDLSDTCPMELDVKPADIAAAVAAGRGCLAATRLAKGAPDTLCTTAALLGIGSLRAPILAARAATAIAALDGRDLTDERDIALAARLVLGPRATQLPQDGAARGESDPTGTAAPPRSDQTAEPDAADRPVEEHAEDIAVAAAFAALPPGLLERLRHGGGQRRQVRHGGSGATGLSAQRGRAHGTKRTAPGRPDKIDILATLRAAAPWQRLRSAGRTGGSRRIEVRKDDLRAIRRKQRRQTTTIFVVDASGSCALQRLAEAKGAVELLLADCYVRRDHVALLAFRGSDAEIVLPATRSLHRARRDLACLPGGGGTPLASAIERAAELADQELRRDRSPVIVLLTDGRANVTRDNRRDRVTATREAIDAGRALAKAGVASVLIDTALRPDPRALELAQAMGAIYLPMPHADAAGLSSAARKAAGAMRSAAPWQ</sequence>
<dbReference type="SUPFAM" id="SSF53300">
    <property type="entry name" value="vWA-like"/>
    <property type="match status" value="1"/>
</dbReference>
<evidence type="ECO:0000259" key="3">
    <source>
        <dbReference type="PROSITE" id="PS50234"/>
    </source>
</evidence>
<evidence type="ECO:0000256" key="2">
    <source>
        <dbReference type="SAM" id="MobiDB-lite"/>
    </source>
</evidence>
<accession>A0A4V2UXV2</accession>
<dbReference type="EMBL" id="SMAK01000014">
    <property type="protein sequence ID" value="TCT04928.1"/>
    <property type="molecule type" value="Genomic_DNA"/>
</dbReference>
<comment type="caution">
    <text evidence="4">The sequence shown here is derived from an EMBL/GenBank/DDBJ whole genome shotgun (WGS) entry which is preliminary data.</text>
</comment>
<comment type="similarity">
    <text evidence="1">Belongs to the Mg-chelatase subunits D/I family.</text>
</comment>